<dbReference type="EMBL" id="JBDODL010004278">
    <property type="protein sequence ID" value="MES1922993.1"/>
    <property type="molecule type" value="Genomic_DNA"/>
</dbReference>
<evidence type="ECO:0000256" key="1">
    <source>
        <dbReference type="SAM" id="MobiDB-lite"/>
    </source>
</evidence>
<feature type="region of interest" description="Disordered" evidence="1">
    <location>
        <begin position="1"/>
        <end position="22"/>
    </location>
</feature>
<evidence type="ECO:0000313" key="2">
    <source>
        <dbReference type="EMBL" id="MES1922993.1"/>
    </source>
</evidence>
<accession>A0ABV2ATI9</accession>
<name>A0ABV2ATI9_9EUKA</name>
<feature type="compositionally biased region" description="Low complexity" evidence="1">
    <location>
        <begin position="65"/>
        <end position="80"/>
    </location>
</feature>
<evidence type="ECO:0000313" key="3">
    <source>
        <dbReference type="Proteomes" id="UP001439008"/>
    </source>
</evidence>
<feature type="region of interest" description="Disordered" evidence="1">
    <location>
        <begin position="57"/>
        <end position="80"/>
    </location>
</feature>
<feature type="compositionally biased region" description="Basic and acidic residues" evidence="1">
    <location>
        <begin position="8"/>
        <end position="22"/>
    </location>
</feature>
<gene>
    <name evidence="2" type="ORF">MHBO_004526</name>
</gene>
<comment type="caution">
    <text evidence="2">The sequence shown here is derived from an EMBL/GenBank/DDBJ whole genome shotgun (WGS) entry which is preliminary data.</text>
</comment>
<feature type="non-terminal residue" evidence="2">
    <location>
        <position position="1"/>
    </location>
</feature>
<keyword evidence="3" id="KW-1185">Reference proteome</keyword>
<protein>
    <submittedName>
        <fullName evidence="2">Uncharacterized protein</fullName>
    </submittedName>
</protein>
<sequence>KSYFSSGDNDKYYEDNHIRGDNGNLFEDKSYYCSGDNEKSYEATGCISCNDDKDTFQPNNIEQQSLSTKSSSDSTTSLSS</sequence>
<proteinExistence type="predicted"/>
<organism evidence="2 3">
    <name type="scientific">Bonamia ostreae</name>
    <dbReference type="NCBI Taxonomy" id="126728"/>
    <lineage>
        <taxon>Eukaryota</taxon>
        <taxon>Sar</taxon>
        <taxon>Rhizaria</taxon>
        <taxon>Endomyxa</taxon>
        <taxon>Ascetosporea</taxon>
        <taxon>Haplosporida</taxon>
        <taxon>Bonamia</taxon>
    </lineage>
</organism>
<dbReference type="Proteomes" id="UP001439008">
    <property type="component" value="Unassembled WGS sequence"/>
</dbReference>
<reference evidence="2 3" key="1">
    <citation type="journal article" date="2024" name="BMC Biol.">
        <title>Comparative genomics of Ascetosporea gives new insight into the evolutionary basis for animal parasitism in Rhizaria.</title>
        <authorList>
            <person name="Hiltunen Thoren M."/>
            <person name="Onut-Brannstrom I."/>
            <person name="Alfjorden A."/>
            <person name="Peckova H."/>
            <person name="Swords F."/>
            <person name="Hooper C."/>
            <person name="Holzer A.S."/>
            <person name="Bass D."/>
            <person name="Burki F."/>
        </authorList>
    </citation>
    <scope>NUCLEOTIDE SEQUENCE [LARGE SCALE GENOMIC DNA]</scope>
    <source>
        <strain evidence="2">20-A016</strain>
    </source>
</reference>
<feature type="non-terminal residue" evidence="2">
    <location>
        <position position="80"/>
    </location>
</feature>